<feature type="compositionally biased region" description="Polar residues" evidence="1">
    <location>
        <begin position="133"/>
        <end position="143"/>
    </location>
</feature>
<dbReference type="Proteomes" id="UP000008827">
    <property type="component" value="Chromosome 9"/>
</dbReference>
<reference evidence="2" key="3">
    <citation type="submission" date="2018-07" db="EMBL/GenBank/DDBJ databases">
        <title>WGS assembly of Glycine max.</title>
        <authorList>
            <person name="Schmutz J."/>
            <person name="Cannon S."/>
            <person name="Schlueter J."/>
            <person name="Ma J."/>
            <person name="Mitros T."/>
            <person name="Nelson W."/>
            <person name="Hyten D."/>
            <person name="Song Q."/>
            <person name="Thelen J."/>
            <person name="Cheng J."/>
            <person name="Xu D."/>
            <person name="Hellsten U."/>
            <person name="May G."/>
            <person name="Yu Y."/>
            <person name="Sakurai T."/>
            <person name="Umezawa T."/>
            <person name="Bhattacharyya M."/>
            <person name="Sandhu D."/>
            <person name="Valliyodan B."/>
            <person name="Lindquist E."/>
            <person name="Peto M."/>
            <person name="Grant D."/>
            <person name="Shu S."/>
            <person name="Goodstein D."/>
            <person name="Barry K."/>
            <person name="Futrell-Griggs M."/>
            <person name="Abernathy B."/>
            <person name="Du J."/>
            <person name="Tian Z."/>
            <person name="Zhu L."/>
            <person name="Gill N."/>
            <person name="Joshi T."/>
            <person name="Libault M."/>
            <person name="Sethuraman A."/>
            <person name="Zhang X."/>
            <person name="Shinozaki K."/>
            <person name="Nguyen H."/>
            <person name="Wing R."/>
            <person name="Cregan P."/>
            <person name="Specht J."/>
            <person name="Grimwood J."/>
            <person name="Rokhsar D."/>
            <person name="Stacey G."/>
            <person name="Shoemaker R."/>
            <person name="Jackson S."/>
        </authorList>
    </citation>
    <scope>NUCLEOTIDE SEQUENCE</scope>
    <source>
        <tissue evidence="2">Callus</tissue>
    </source>
</reference>
<dbReference type="GeneID" id="100787685"/>
<sequence length="224" mass="25130">MPGRRCINRNPTSAFIEPIHEIQFEQVLGPINRYTNYPNTIGGFPMQTQLQNTQQTLQQGLSGFHHNLYGIRESSLRNVRIGSPVQNQFPNTSQTLHGGVLGIHHNSYEIGESSSSRNVRMRMTIEEPQLSSSLYPTGQVSRNPSPPWAGRNTTYDPSYDTRGLPVDPHLRCLTYMNCNQPWAIRNTLYDPSYALRGLASDPHLRCLSLENAANHGNGDRLGSN</sequence>
<gene>
    <name evidence="3" type="primary">LOC100787685</name>
    <name evidence="2" type="ORF">GLYMA_09G251400</name>
</gene>
<evidence type="ECO:0000256" key="1">
    <source>
        <dbReference type="SAM" id="MobiDB-lite"/>
    </source>
</evidence>
<dbReference type="KEGG" id="gmx:100787685"/>
<dbReference type="OrthoDB" id="1424003at2759"/>
<organism evidence="3">
    <name type="scientific">Glycine max</name>
    <name type="common">Soybean</name>
    <name type="synonym">Glycine hispida</name>
    <dbReference type="NCBI Taxonomy" id="3847"/>
    <lineage>
        <taxon>Eukaryota</taxon>
        <taxon>Viridiplantae</taxon>
        <taxon>Streptophyta</taxon>
        <taxon>Embryophyta</taxon>
        <taxon>Tracheophyta</taxon>
        <taxon>Spermatophyta</taxon>
        <taxon>Magnoliopsida</taxon>
        <taxon>eudicotyledons</taxon>
        <taxon>Gunneridae</taxon>
        <taxon>Pentapetalae</taxon>
        <taxon>rosids</taxon>
        <taxon>fabids</taxon>
        <taxon>Fabales</taxon>
        <taxon>Fabaceae</taxon>
        <taxon>Papilionoideae</taxon>
        <taxon>50 kb inversion clade</taxon>
        <taxon>NPAAA clade</taxon>
        <taxon>indigoferoid/millettioid clade</taxon>
        <taxon>Phaseoleae</taxon>
        <taxon>Glycine</taxon>
        <taxon>Glycine subgen. Soja</taxon>
    </lineage>
</organism>
<name>I1L6B5_SOYBN</name>
<accession>I1L6B5</accession>
<feature type="region of interest" description="Disordered" evidence="1">
    <location>
        <begin position="133"/>
        <end position="152"/>
    </location>
</feature>
<evidence type="ECO:0000313" key="3">
    <source>
        <dbReference type="EnsemblPlants" id="KRH40318"/>
    </source>
</evidence>
<proteinExistence type="predicted"/>
<dbReference type="EnsemblPlants" id="KRH40318">
    <property type="protein sequence ID" value="KRH40318"/>
    <property type="gene ID" value="GLYMA_09G251400"/>
</dbReference>
<protein>
    <submittedName>
        <fullName evidence="2 3">Uncharacterized protein</fullName>
    </submittedName>
</protein>
<dbReference type="Gramene" id="KRH40318">
    <property type="protein sequence ID" value="KRH40318"/>
    <property type="gene ID" value="GLYMA_09G251400"/>
</dbReference>
<dbReference type="OMA" id="GRRCINR"/>
<dbReference type="HOGENOM" id="CLU_1236901_0_0_1"/>
<reference evidence="3" key="2">
    <citation type="submission" date="2018-02" db="UniProtKB">
        <authorList>
            <consortium name="EnsemblPlants"/>
        </authorList>
    </citation>
    <scope>IDENTIFICATION</scope>
    <source>
        <strain evidence="3">Williams 82</strain>
    </source>
</reference>
<dbReference type="EMBL" id="CM000842">
    <property type="protein sequence ID" value="KRH40318.1"/>
    <property type="molecule type" value="Genomic_DNA"/>
</dbReference>
<evidence type="ECO:0000313" key="4">
    <source>
        <dbReference type="Proteomes" id="UP000008827"/>
    </source>
</evidence>
<dbReference type="PaxDb" id="3847-GLYMA09G38680.1"/>
<dbReference type="AlphaFoldDB" id="I1L6B5"/>
<keyword evidence="4" id="KW-1185">Reference proteome</keyword>
<reference evidence="2 3" key="1">
    <citation type="journal article" date="2010" name="Nature">
        <title>Genome sequence of the palaeopolyploid soybean.</title>
        <authorList>
            <person name="Schmutz J."/>
            <person name="Cannon S.B."/>
            <person name="Schlueter J."/>
            <person name="Ma J."/>
            <person name="Mitros T."/>
            <person name="Nelson W."/>
            <person name="Hyten D.L."/>
            <person name="Song Q."/>
            <person name="Thelen J.J."/>
            <person name="Cheng J."/>
            <person name="Xu D."/>
            <person name="Hellsten U."/>
            <person name="May G.D."/>
            <person name="Yu Y."/>
            <person name="Sakurai T."/>
            <person name="Umezawa T."/>
            <person name="Bhattacharyya M.K."/>
            <person name="Sandhu D."/>
            <person name="Valliyodan B."/>
            <person name="Lindquist E."/>
            <person name="Peto M."/>
            <person name="Grant D."/>
            <person name="Shu S."/>
            <person name="Goodstein D."/>
            <person name="Barry K."/>
            <person name="Futrell-Griggs M."/>
            <person name="Abernathy B."/>
            <person name="Du J."/>
            <person name="Tian Z."/>
            <person name="Zhu L."/>
            <person name="Gill N."/>
            <person name="Joshi T."/>
            <person name="Libault M."/>
            <person name="Sethuraman A."/>
            <person name="Zhang X.-C."/>
            <person name="Shinozaki K."/>
            <person name="Nguyen H.T."/>
            <person name="Wing R.A."/>
            <person name="Cregan P."/>
            <person name="Specht J."/>
            <person name="Grimwood J."/>
            <person name="Rokhsar D."/>
            <person name="Stacey G."/>
            <person name="Shoemaker R.C."/>
            <person name="Jackson S.A."/>
        </authorList>
    </citation>
    <scope>NUCLEOTIDE SEQUENCE [LARGE SCALE GENOMIC DNA]</scope>
    <source>
        <strain evidence="3">cv. Williams 82</strain>
        <tissue evidence="2">Callus</tissue>
    </source>
</reference>
<dbReference type="RefSeq" id="XP_003534520.1">
    <property type="nucleotide sequence ID" value="XM_003534472.4"/>
</dbReference>
<evidence type="ECO:0000313" key="2">
    <source>
        <dbReference type="EMBL" id="KRH40318.1"/>
    </source>
</evidence>